<proteinExistence type="predicted"/>
<feature type="transmembrane region" description="Helical" evidence="6">
    <location>
        <begin position="53"/>
        <end position="77"/>
    </location>
</feature>
<keyword evidence="3 6" id="KW-0812">Transmembrane</keyword>
<feature type="transmembrane region" description="Helical" evidence="6">
    <location>
        <begin position="333"/>
        <end position="356"/>
    </location>
</feature>
<evidence type="ECO:0000256" key="2">
    <source>
        <dbReference type="ARBA" id="ARBA00022448"/>
    </source>
</evidence>
<keyword evidence="8" id="KW-1185">Reference proteome</keyword>
<dbReference type="Pfam" id="PF13520">
    <property type="entry name" value="AA_permease_2"/>
    <property type="match status" value="1"/>
</dbReference>
<gene>
    <name evidence="7" type="ORF">G7Z17_g5157</name>
</gene>
<evidence type="ECO:0000256" key="5">
    <source>
        <dbReference type="ARBA" id="ARBA00023136"/>
    </source>
</evidence>
<evidence type="ECO:0000256" key="1">
    <source>
        <dbReference type="ARBA" id="ARBA00004141"/>
    </source>
</evidence>
<sequence length="533" mass="57540">MDDNKPPSDVDIKQGMHDLEHSVSRPLNHLSDEERLAQLGHQQELNRSFSLPALGALCLCLMATWEALSTVIAAALVSGGPPCLFYNYVLSFLCTICIVVSLGEIASIYPTAGGQYHWVAALCPESTKSAASWATGWISVGGQIVLTASAAFAAGLQAQSLINLNDDSYVGTRWQGMLFYWAILAYAAFFNIWGMKAMPHINLISGVIHVVAFVAIVITLGVMAPKNTSTFVFTEFVNSSGWKSDGVSWLVGLQSAVYPFLGYDAACHLAEELPNAARNVPLAMVGSVIVNGVIGFIYCIVLLYCASSLDALLGTPTGFPFMQIFLDATQSRAGATVMSLMPVLIATAATAAGLASTSRTLWAFARDKATPYDEYFSAVNPKLQVPVRAVVAVLAFQVLLGLIYLGNATAFNAILSMAIIGLYLSYLLPIVYMVFYGRRMLKRSDFGPFVLPHVVGIAANVISIVWMIVVIIFSTFPLTYPVTAQNMNYSVVVLAGWAAFGAIYYYGFGKKKYEVPLTDLAVILDARVEPTEK</sequence>
<feature type="transmembrane region" description="Helical" evidence="6">
    <location>
        <begin position="411"/>
        <end position="437"/>
    </location>
</feature>
<feature type="transmembrane region" description="Helical" evidence="6">
    <location>
        <begin position="385"/>
        <end position="405"/>
    </location>
</feature>
<dbReference type="PANTHER" id="PTHR45649:SF14">
    <property type="entry name" value="GABA PERMEASE"/>
    <property type="match status" value="1"/>
</dbReference>
<evidence type="ECO:0000256" key="6">
    <source>
        <dbReference type="SAM" id="Phobius"/>
    </source>
</evidence>
<organism evidence="7 8">
    <name type="scientific">Cylindrodendrum hubeiense</name>
    <dbReference type="NCBI Taxonomy" id="595255"/>
    <lineage>
        <taxon>Eukaryota</taxon>
        <taxon>Fungi</taxon>
        <taxon>Dikarya</taxon>
        <taxon>Ascomycota</taxon>
        <taxon>Pezizomycotina</taxon>
        <taxon>Sordariomycetes</taxon>
        <taxon>Hypocreomycetidae</taxon>
        <taxon>Hypocreales</taxon>
        <taxon>Nectriaceae</taxon>
        <taxon>Cylindrodendrum</taxon>
    </lineage>
</organism>
<feature type="transmembrane region" description="Helical" evidence="6">
    <location>
        <begin position="449"/>
        <end position="476"/>
    </location>
</feature>
<feature type="transmembrane region" description="Helical" evidence="6">
    <location>
        <begin position="84"/>
        <end position="110"/>
    </location>
</feature>
<dbReference type="OrthoDB" id="3257095at2759"/>
<evidence type="ECO:0000256" key="4">
    <source>
        <dbReference type="ARBA" id="ARBA00022989"/>
    </source>
</evidence>
<name>A0A9P5H9F5_9HYPO</name>
<dbReference type="InterPro" id="IPR002293">
    <property type="entry name" value="AA/rel_permease1"/>
</dbReference>
<keyword evidence="5 6" id="KW-0472">Membrane</keyword>
<feature type="transmembrane region" description="Helical" evidence="6">
    <location>
        <begin position="488"/>
        <end position="507"/>
    </location>
</feature>
<comment type="caution">
    <text evidence="7">The sequence shown here is derived from an EMBL/GenBank/DDBJ whole genome shotgun (WGS) entry which is preliminary data.</text>
</comment>
<protein>
    <recommendedName>
        <fullName evidence="9">Amino acid transporter</fullName>
    </recommendedName>
</protein>
<evidence type="ECO:0000256" key="3">
    <source>
        <dbReference type="ARBA" id="ARBA00022692"/>
    </source>
</evidence>
<keyword evidence="2" id="KW-0813">Transport</keyword>
<dbReference type="Gene3D" id="1.20.1740.10">
    <property type="entry name" value="Amino acid/polyamine transporter I"/>
    <property type="match status" value="1"/>
</dbReference>
<feature type="transmembrane region" description="Helical" evidence="6">
    <location>
        <begin position="201"/>
        <end position="223"/>
    </location>
</feature>
<accession>A0A9P5H9F5</accession>
<feature type="transmembrane region" description="Helical" evidence="6">
    <location>
        <begin position="177"/>
        <end position="195"/>
    </location>
</feature>
<dbReference type="AlphaFoldDB" id="A0A9P5H9F5"/>
<evidence type="ECO:0008006" key="9">
    <source>
        <dbReference type="Google" id="ProtNLM"/>
    </source>
</evidence>
<dbReference type="Proteomes" id="UP000722485">
    <property type="component" value="Unassembled WGS sequence"/>
</dbReference>
<evidence type="ECO:0000313" key="7">
    <source>
        <dbReference type="EMBL" id="KAF7551224.1"/>
    </source>
</evidence>
<reference evidence="7" key="1">
    <citation type="submission" date="2020-03" db="EMBL/GenBank/DDBJ databases">
        <title>Draft Genome Sequence of Cylindrodendrum hubeiense.</title>
        <authorList>
            <person name="Buettner E."/>
            <person name="Kellner H."/>
        </authorList>
    </citation>
    <scope>NUCLEOTIDE SEQUENCE</scope>
    <source>
        <strain evidence="7">IHI 201604</strain>
    </source>
</reference>
<dbReference type="PIRSF" id="PIRSF006060">
    <property type="entry name" value="AA_transporter"/>
    <property type="match status" value="1"/>
</dbReference>
<evidence type="ECO:0000313" key="8">
    <source>
        <dbReference type="Proteomes" id="UP000722485"/>
    </source>
</evidence>
<keyword evidence="4 6" id="KW-1133">Transmembrane helix</keyword>
<dbReference type="PANTHER" id="PTHR45649">
    <property type="entry name" value="AMINO-ACID PERMEASE BAT1"/>
    <property type="match status" value="1"/>
</dbReference>
<dbReference type="GO" id="GO:0022857">
    <property type="term" value="F:transmembrane transporter activity"/>
    <property type="evidence" value="ECO:0007669"/>
    <property type="project" value="InterPro"/>
</dbReference>
<dbReference type="EMBL" id="JAANBB010000082">
    <property type="protein sequence ID" value="KAF7551224.1"/>
    <property type="molecule type" value="Genomic_DNA"/>
</dbReference>
<feature type="transmembrane region" description="Helical" evidence="6">
    <location>
        <begin position="288"/>
        <end position="313"/>
    </location>
</feature>
<dbReference type="GO" id="GO:0016020">
    <property type="term" value="C:membrane"/>
    <property type="evidence" value="ECO:0007669"/>
    <property type="project" value="UniProtKB-SubCell"/>
</dbReference>
<comment type="subcellular location">
    <subcellularLocation>
        <location evidence="1">Membrane</location>
        <topology evidence="1">Multi-pass membrane protein</topology>
    </subcellularLocation>
</comment>